<keyword evidence="2" id="KW-0408">Iron</keyword>
<sequence length="63" mass="7310">MTIQSINSTDEGLEIHWSDSNVSCFSWFWLRDHSESLVDLHPDTKQRQIDSFSTPLDNTVSRV</sequence>
<accession>A0A382LLT3</accession>
<dbReference type="AlphaFoldDB" id="A0A382LLT3"/>
<feature type="non-terminal residue" evidence="4">
    <location>
        <position position="63"/>
    </location>
</feature>
<dbReference type="InterPro" id="IPR038492">
    <property type="entry name" value="GBBH-like_N_sf"/>
</dbReference>
<organism evidence="4">
    <name type="scientific">marine metagenome</name>
    <dbReference type="NCBI Taxonomy" id="408172"/>
    <lineage>
        <taxon>unclassified sequences</taxon>
        <taxon>metagenomes</taxon>
        <taxon>ecological metagenomes</taxon>
    </lineage>
</organism>
<evidence type="ECO:0000313" key="4">
    <source>
        <dbReference type="EMBL" id="SVC37570.1"/>
    </source>
</evidence>
<name>A0A382LLT3_9ZZZZ</name>
<proteinExistence type="predicted"/>
<dbReference type="GO" id="GO:0046872">
    <property type="term" value="F:metal ion binding"/>
    <property type="evidence" value="ECO:0007669"/>
    <property type="project" value="UniProtKB-KW"/>
</dbReference>
<feature type="domain" description="Gamma-butyrobetaine hydroxylase-like N-terminal" evidence="3">
    <location>
        <begin position="7"/>
        <end position="53"/>
    </location>
</feature>
<protein>
    <recommendedName>
        <fullName evidence="3">Gamma-butyrobetaine hydroxylase-like N-terminal domain-containing protein</fullName>
    </recommendedName>
</protein>
<keyword evidence="1" id="KW-0479">Metal-binding</keyword>
<dbReference type="InterPro" id="IPR010376">
    <property type="entry name" value="GBBH-like_N"/>
</dbReference>
<dbReference type="Pfam" id="PF06155">
    <property type="entry name" value="GBBH-like_N"/>
    <property type="match status" value="1"/>
</dbReference>
<evidence type="ECO:0000256" key="1">
    <source>
        <dbReference type="ARBA" id="ARBA00022723"/>
    </source>
</evidence>
<evidence type="ECO:0000259" key="3">
    <source>
        <dbReference type="Pfam" id="PF06155"/>
    </source>
</evidence>
<dbReference type="Gene3D" id="3.30.2020.30">
    <property type="match status" value="1"/>
</dbReference>
<dbReference type="EMBL" id="UINC01087848">
    <property type="protein sequence ID" value="SVC37570.1"/>
    <property type="molecule type" value="Genomic_DNA"/>
</dbReference>
<reference evidence="4" key="1">
    <citation type="submission" date="2018-05" db="EMBL/GenBank/DDBJ databases">
        <authorList>
            <person name="Lanie J.A."/>
            <person name="Ng W.-L."/>
            <person name="Kazmierczak K.M."/>
            <person name="Andrzejewski T.M."/>
            <person name="Davidsen T.M."/>
            <person name="Wayne K.J."/>
            <person name="Tettelin H."/>
            <person name="Glass J.I."/>
            <person name="Rusch D."/>
            <person name="Podicherti R."/>
            <person name="Tsui H.-C.T."/>
            <person name="Winkler M.E."/>
        </authorList>
    </citation>
    <scope>NUCLEOTIDE SEQUENCE</scope>
</reference>
<gene>
    <name evidence="4" type="ORF">METZ01_LOCUS290424</name>
</gene>
<evidence type="ECO:0000256" key="2">
    <source>
        <dbReference type="ARBA" id="ARBA00023004"/>
    </source>
</evidence>